<feature type="region of interest" description="Disordered" evidence="6">
    <location>
        <begin position="1182"/>
        <end position="1215"/>
    </location>
</feature>
<keyword evidence="4" id="KW-0378">Hydrolase</keyword>
<dbReference type="InterPro" id="IPR039537">
    <property type="entry name" value="Retrotran_Ty1/copia-like"/>
</dbReference>
<gene>
    <name evidence="8" type="ORF">Tci_054558</name>
</gene>
<keyword evidence="5" id="KW-0175">Coiled coil</keyword>
<dbReference type="InterPro" id="IPR057670">
    <property type="entry name" value="SH3_retrovirus"/>
</dbReference>
<feature type="region of interest" description="Disordered" evidence="6">
    <location>
        <begin position="1"/>
        <end position="26"/>
    </location>
</feature>
<sequence>MAGSDNDSDNASIHNEAPNNQPQQKIQPQIITTVSNNNAKFPYLKKDDNNLKRTGRDSDGGLIILPLMTVEEHLAIQRESKARTTLLQSIPDDHIADFHYMDDARDIWNAVKARFGGNAESKKMRKSMLKQEFLEFRISEAEGLHKGYDRMQKILSQLNQLKAKLDAEDINLRFLRALPSSWSQVALTLKTKGGLEFLSFDDLYYKLKTLKVDVKGYSTFSSSQSAGPSHSAFVSATSTSKKMPYGDSPNYSSITTYSVPSISKTGSHKSSNVIEDVLQSFVVDTEPEQQLAYEDLEQIEKLDLKEMDLKWKMVMLSVRVHRFEQKARRKIDFDKKDSARFNKTKEEDLKALIIVDTLVDWSNHDNESDEVIVAKEFGMLAGYDSIDAIKEGATKLYNLINGAISEEANTTGDAGEFALMGVTSEKKLDNHLVQTKKWRNSSKNLFKLIDSSMSIITKVGLGFTDCLSENELGWDDSAFSVFTTTSEDVEGRSIFHSDKSSEVNTNDFASSNSNVKSLAHKPSDSISCASNSSVSTFVNEAEIESNVGTPITEPACHFRKNASFVSKLCFVCGSGTHLIKDCDFYEKQMANTTVGLGMGPAVRPLPVPTGKPKVKPVPTGKPTVTLVPTSKPKVTPVSIGKLKVTPVSTGKPKVTPVTTGKPQVSTPLPTGRPNGPFPVPSDRGYSPSDNPFSATKDEGIFNSGCSRSMTEEHIDVQRESKVGTTLLQSIPDDHVADFHYMDDARDIWNAVKARFGENAESKNMRKSMLKQEFSEFRIGEAEGLHKGYNMRQKILSQLNQFKAKPEDEDINLKFLRALPSSLSQMSKDKLLFVQANQQDQAILHLLVPPVLAKRCHIEIVQVILLILPILLHQTLRLDRKLDLEKMDLKWQMAMFSVRVHKFEQKDGRKIDFDKKESARFNKKTVRCYKYHDDESDEVITAKEFGMIAGCASEDAIKEGAAKIYNLITEANLKEANTAGDAGEFALRGVTSEVQAYKNSLKTLKKQKRVFQRNQLTLKDKIRVLSIKLENTSNLLKHSERINADFETAKKDLQIKLDNRLVQTEKWRNSSKNLFRLIDSSMSIKTNVGLGFTNCISENELGWDDSAFSVFTTNSKDVEGRPIFHRFAKTNSMKVVPPPLSGDYTSLSDHIDLDELQMSYGTKSSISCDFKSVSNDFVSCDDSDKSSEVNTNDFASSDSSVKSSEPKPNDSTSCASTFSVSTSVNEAEIESNVGTPIQEPIIVQDLPSFSCNSFDKHKNTSRTSCNKNGYVNKKAGHFRKNASSVSKLCFLCSSGTHLIKDCDFYEKQMANKTVGVGVGSVHSRNKVYHKNQFVSQAVLLRTGKVNIPTARPQPVPTGTPKVFAPVPTGRPNRPFPLPTDRRYSSSVISSWWKRIDGQLLLSPQQENPFSAVEDERIFDSGCSRSMTGNKERLDDFQAFQGGKVMFGGGEGKITGKGTIRTPTLDFKNVYYVKELQQFNLFSISQICDKKNQVLFTYTECLVLSKDFKLPDDSMVVLRVPRKHNLYTINLNNLCHRGNLACLVAHASFDESIKWHRRMGHVNYKNMNRLVKGNLVRVLPPKLFKNDHTCVACCKGKQHKASYKAINAVSSISEPLQLLHMDLFGSTSIRSIDHKYFCLVITDDYSRFCWVFFLEHKHETYPILKDFINLVENQLNKKREYSNPRTLQQNRVAERKNKTLIEAAKTMLADSKLPTMFWTEAVRTACYVLNRVSVTSPHNKTPYALLTGHIHSVSHFKPFGCHVTILNISDHLGKFDGKADEGYIVGYSASNKAYRVYNMPNKRVEESMNLRFLKEKPTVQGTQGSITTSAGTPDTDSDSDYDEQVIIVPSYPSLNIQRSEPKDTSGDEVDDSLFQSADEIFQNELARLKDQEQRVTSDAEILGLGFINNAEELQTQTSVKMVPPGCIPVPTGKVPGPPGSLPVPTGSIPIPAAATKVSTDDVLVYTSSSTDLIFSDEPTTRFSCPSDLGNDDPSPGKYAIVTKWILKNKRDARGIVVRNKARLVAQGHRQEEGIDYDEVFAPVTRIKAIRLFLAFASYMGFLVYQMDVKSAFLYERIDEEGVFQMSAIGELTFFLGLQVQQRPDGIFINQDKYVQEILNKFDLGSVRTSTTPYEAPKHKSKNESDSLVNVHLYRSMIGSLMYLTALRHDIMFAVSACSRNQVTPTTLNLEAVKKIFKYLKGQPKLGLWYPKELPLVLEAYSDSDYAGANKDRKSTTGGCQFLGGRLISWQCKKQTIVATSSTEAEYVTATNCCGQVLWIQNQLLDYGASVPSGVASVSTGSFIPTDCLLPTGYIDFPSG</sequence>
<comment type="caution">
    <text evidence="8">The sequence shown here is derived from an EMBL/GenBank/DDBJ whole genome shotgun (WGS) entry which is preliminary data.</text>
</comment>
<organism evidence="8">
    <name type="scientific">Tanacetum cinerariifolium</name>
    <name type="common">Dalmatian daisy</name>
    <name type="synonym">Chrysanthemum cinerariifolium</name>
    <dbReference type="NCBI Taxonomy" id="118510"/>
    <lineage>
        <taxon>Eukaryota</taxon>
        <taxon>Viridiplantae</taxon>
        <taxon>Streptophyta</taxon>
        <taxon>Embryophyta</taxon>
        <taxon>Tracheophyta</taxon>
        <taxon>Spermatophyta</taxon>
        <taxon>Magnoliopsida</taxon>
        <taxon>eudicotyledons</taxon>
        <taxon>Gunneridae</taxon>
        <taxon>Pentapetalae</taxon>
        <taxon>asterids</taxon>
        <taxon>campanulids</taxon>
        <taxon>Asterales</taxon>
        <taxon>Asteraceae</taxon>
        <taxon>Asteroideae</taxon>
        <taxon>Anthemideae</taxon>
        <taxon>Anthemidinae</taxon>
        <taxon>Tanacetum</taxon>
    </lineage>
</organism>
<dbReference type="Pfam" id="PF25597">
    <property type="entry name" value="SH3_retrovirus"/>
    <property type="match status" value="1"/>
</dbReference>
<dbReference type="InterPro" id="IPR043502">
    <property type="entry name" value="DNA/RNA_pol_sf"/>
</dbReference>
<dbReference type="SUPFAM" id="SSF53098">
    <property type="entry name" value="Ribonuclease H-like"/>
    <property type="match status" value="1"/>
</dbReference>
<evidence type="ECO:0000313" key="8">
    <source>
        <dbReference type="EMBL" id="GEU82580.1"/>
    </source>
</evidence>
<keyword evidence="2" id="KW-0479">Metal-binding</keyword>
<feature type="region of interest" description="Disordered" evidence="6">
    <location>
        <begin position="607"/>
        <end position="629"/>
    </location>
</feature>
<feature type="region of interest" description="Disordered" evidence="6">
    <location>
        <begin position="649"/>
        <end position="686"/>
    </location>
</feature>
<keyword evidence="3" id="KW-0064">Aspartyl protease</keyword>
<evidence type="ECO:0000259" key="7">
    <source>
        <dbReference type="PROSITE" id="PS50994"/>
    </source>
</evidence>
<evidence type="ECO:0000256" key="6">
    <source>
        <dbReference type="SAM" id="MobiDB-lite"/>
    </source>
</evidence>
<dbReference type="InterPro" id="IPR025724">
    <property type="entry name" value="GAG-pre-integrase_dom"/>
</dbReference>
<dbReference type="PROSITE" id="PS50994">
    <property type="entry name" value="INTEGRASE"/>
    <property type="match status" value="1"/>
</dbReference>
<dbReference type="Pfam" id="PF14223">
    <property type="entry name" value="Retrotran_gag_2"/>
    <property type="match status" value="2"/>
</dbReference>
<dbReference type="Pfam" id="PF22936">
    <property type="entry name" value="Pol_BBD"/>
    <property type="match status" value="1"/>
</dbReference>
<proteinExistence type="predicted"/>
<feature type="compositionally biased region" description="Polar residues" evidence="6">
    <location>
        <begin position="656"/>
        <end position="668"/>
    </location>
</feature>
<dbReference type="InterPro" id="IPR013103">
    <property type="entry name" value="RVT_2"/>
</dbReference>
<feature type="region of interest" description="Disordered" evidence="6">
    <location>
        <begin position="1348"/>
        <end position="1377"/>
    </location>
</feature>
<dbReference type="Gene3D" id="3.30.420.10">
    <property type="entry name" value="Ribonuclease H-like superfamily/Ribonuclease H"/>
    <property type="match status" value="1"/>
</dbReference>
<dbReference type="GO" id="GO:0046872">
    <property type="term" value="F:metal ion binding"/>
    <property type="evidence" value="ECO:0007669"/>
    <property type="project" value="UniProtKB-KW"/>
</dbReference>
<evidence type="ECO:0000256" key="1">
    <source>
        <dbReference type="ARBA" id="ARBA00022670"/>
    </source>
</evidence>
<name>A0A6L2N8X0_TANCI</name>
<keyword evidence="1" id="KW-0645">Protease</keyword>
<feature type="coiled-coil region" evidence="5">
    <location>
        <begin position="986"/>
        <end position="1013"/>
    </location>
</feature>
<dbReference type="InterPro" id="IPR001584">
    <property type="entry name" value="Integrase_cat-core"/>
</dbReference>
<feature type="region of interest" description="Disordered" evidence="6">
    <location>
        <begin position="1812"/>
        <end position="1838"/>
    </location>
</feature>
<dbReference type="PANTHER" id="PTHR42648">
    <property type="entry name" value="TRANSPOSASE, PUTATIVE-RELATED"/>
    <property type="match status" value="1"/>
</dbReference>
<dbReference type="SUPFAM" id="SSF56672">
    <property type="entry name" value="DNA/RNA polymerases"/>
    <property type="match status" value="1"/>
</dbReference>
<dbReference type="InterPro" id="IPR012337">
    <property type="entry name" value="RNaseH-like_sf"/>
</dbReference>
<feature type="compositionally biased region" description="Polar residues" evidence="6">
    <location>
        <begin position="1817"/>
        <end position="1832"/>
    </location>
</feature>
<dbReference type="GO" id="GO:0006508">
    <property type="term" value="P:proteolysis"/>
    <property type="evidence" value="ECO:0007669"/>
    <property type="project" value="UniProtKB-KW"/>
</dbReference>
<dbReference type="PANTHER" id="PTHR42648:SF32">
    <property type="entry name" value="RIBONUCLEASE H-LIKE DOMAIN, GAG-PRE-INTEGRASE DOMAIN PROTEIN-RELATED"/>
    <property type="match status" value="1"/>
</dbReference>
<feature type="compositionally biased region" description="Low complexity" evidence="6">
    <location>
        <begin position="610"/>
        <end position="629"/>
    </location>
</feature>
<dbReference type="GO" id="GO:0003676">
    <property type="term" value="F:nucleic acid binding"/>
    <property type="evidence" value="ECO:0007669"/>
    <property type="project" value="InterPro"/>
</dbReference>
<dbReference type="Pfam" id="PF13976">
    <property type="entry name" value="gag_pre-integrs"/>
    <property type="match status" value="1"/>
</dbReference>
<dbReference type="InterPro" id="IPR054722">
    <property type="entry name" value="PolX-like_BBD"/>
</dbReference>
<feature type="domain" description="Integrase catalytic" evidence="7">
    <location>
        <begin position="1638"/>
        <end position="1748"/>
    </location>
</feature>
<feature type="coiled-coil region" evidence="5">
    <location>
        <begin position="148"/>
        <end position="178"/>
    </location>
</feature>
<dbReference type="EMBL" id="BKCJ010008507">
    <property type="protein sequence ID" value="GEU82580.1"/>
    <property type="molecule type" value="Genomic_DNA"/>
</dbReference>
<evidence type="ECO:0000256" key="2">
    <source>
        <dbReference type="ARBA" id="ARBA00022723"/>
    </source>
</evidence>
<dbReference type="InterPro" id="IPR036397">
    <property type="entry name" value="RNaseH_sf"/>
</dbReference>
<dbReference type="GO" id="GO:0004190">
    <property type="term" value="F:aspartic-type endopeptidase activity"/>
    <property type="evidence" value="ECO:0007669"/>
    <property type="project" value="UniProtKB-KW"/>
</dbReference>
<dbReference type="CDD" id="cd09272">
    <property type="entry name" value="RNase_HI_RT_Ty1"/>
    <property type="match status" value="1"/>
</dbReference>
<evidence type="ECO:0000256" key="5">
    <source>
        <dbReference type="SAM" id="Coils"/>
    </source>
</evidence>
<dbReference type="Pfam" id="PF07727">
    <property type="entry name" value="RVT_2"/>
    <property type="match status" value="1"/>
</dbReference>
<accession>A0A6L2N8X0</accession>
<evidence type="ECO:0000256" key="3">
    <source>
        <dbReference type="ARBA" id="ARBA00022750"/>
    </source>
</evidence>
<reference evidence="8" key="1">
    <citation type="journal article" date="2019" name="Sci. Rep.">
        <title>Draft genome of Tanacetum cinerariifolium, the natural source of mosquito coil.</title>
        <authorList>
            <person name="Yamashiro T."/>
            <person name="Shiraishi A."/>
            <person name="Satake H."/>
            <person name="Nakayama K."/>
        </authorList>
    </citation>
    <scope>NUCLEOTIDE SEQUENCE</scope>
</reference>
<dbReference type="GO" id="GO:0015074">
    <property type="term" value="P:DNA integration"/>
    <property type="evidence" value="ECO:0007669"/>
    <property type="project" value="InterPro"/>
</dbReference>
<protein>
    <submittedName>
        <fullName evidence="8">Putative ribonuclease H-like domain-containing protein</fullName>
    </submittedName>
</protein>
<evidence type="ECO:0000256" key="4">
    <source>
        <dbReference type="ARBA" id="ARBA00022801"/>
    </source>
</evidence>